<protein>
    <submittedName>
        <fullName evidence="1">Uncharacterized protein</fullName>
    </submittedName>
</protein>
<name>A0A448WD79_9PLAT</name>
<evidence type="ECO:0000313" key="2">
    <source>
        <dbReference type="Proteomes" id="UP000784294"/>
    </source>
</evidence>
<dbReference type="EMBL" id="CAAALY010005023">
    <property type="protein sequence ID" value="VEL08909.1"/>
    <property type="molecule type" value="Genomic_DNA"/>
</dbReference>
<reference evidence="1" key="1">
    <citation type="submission" date="2018-11" db="EMBL/GenBank/DDBJ databases">
        <authorList>
            <consortium name="Pathogen Informatics"/>
        </authorList>
    </citation>
    <scope>NUCLEOTIDE SEQUENCE</scope>
</reference>
<accession>A0A448WD79</accession>
<gene>
    <name evidence="1" type="ORF">PXEA_LOCUS2349</name>
</gene>
<keyword evidence="2" id="KW-1185">Reference proteome</keyword>
<evidence type="ECO:0000313" key="1">
    <source>
        <dbReference type="EMBL" id="VEL08909.1"/>
    </source>
</evidence>
<sequence length="122" mass="14218">MGILNAGASSCKSLTLILGLRPKRWRMYRGLHQPERRINVKWLQYNADQPTPCGEIDLRNSSSCTSIQNESLHIRRQCNEKIECILQDRTTYRVLEKEPTMKKNETLRKMLKDMHGNCEKDG</sequence>
<organism evidence="1 2">
    <name type="scientific">Protopolystoma xenopodis</name>
    <dbReference type="NCBI Taxonomy" id="117903"/>
    <lineage>
        <taxon>Eukaryota</taxon>
        <taxon>Metazoa</taxon>
        <taxon>Spiralia</taxon>
        <taxon>Lophotrochozoa</taxon>
        <taxon>Platyhelminthes</taxon>
        <taxon>Monogenea</taxon>
        <taxon>Polyopisthocotylea</taxon>
        <taxon>Polystomatidea</taxon>
        <taxon>Polystomatidae</taxon>
        <taxon>Protopolystoma</taxon>
    </lineage>
</organism>
<comment type="caution">
    <text evidence="1">The sequence shown here is derived from an EMBL/GenBank/DDBJ whole genome shotgun (WGS) entry which is preliminary data.</text>
</comment>
<dbReference type="AlphaFoldDB" id="A0A448WD79"/>
<proteinExistence type="predicted"/>
<dbReference type="Proteomes" id="UP000784294">
    <property type="component" value="Unassembled WGS sequence"/>
</dbReference>